<gene>
    <name evidence="5" type="ORF">C6N75_28975</name>
</gene>
<keyword evidence="6" id="KW-1185">Reference proteome</keyword>
<dbReference type="OrthoDB" id="9763050at2"/>
<dbReference type="PROSITE" id="PS51318">
    <property type="entry name" value="TAT"/>
    <property type="match status" value="1"/>
</dbReference>
<name>A0A2S9PN37_9ACTN</name>
<dbReference type="Proteomes" id="UP000239322">
    <property type="component" value="Unassembled WGS sequence"/>
</dbReference>
<dbReference type="InterPro" id="IPR006311">
    <property type="entry name" value="TAT_signal"/>
</dbReference>
<dbReference type="AlphaFoldDB" id="A0A2S9PN37"/>
<accession>A0A2S9PN37</accession>
<dbReference type="GO" id="GO:0046872">
    <property type="term" value="F:metal ion binding"/>
    <property type="evidence" value="ECO:0007669"/>
    <property type="project" value="UniProtKB-KW"/>
</dbReference>
<keyword evidence="1" id="KW-0479">Metal-binding</keyword>
<dbReference type="GO" id="GO:0016020">
    <property type="term" value="C:membrane"/>
    <property type="evidence" value="ECO:0007669"/>
    <property type="project" value="TreeGrafter"/>
</dbReference>
<dbReference type="CDD" id="cd10917">
    <property type="entry name" value="CE4_NodB_like_6s_7s"/>
    <property type="match status" value="1"/>
</dbReference>
<dbReference type="InterPro" id="IPR050248">
    <property type="entry name" value="Polysacc_deacetylase_ArnD"/>
</dbReference>
<organism evidence="5 6">
    <name type="scientific">Streptomyces solincola</name>
    <dbReference type="NCBI Taxonomy" id="2100817"/>
    <lineage>
        <taxon>Bacteria</taxon>
        <taxon>Bacillati</taxon>
        <taxon>Actinomycetota</taxon>
        <taxon>Actinomycetes</taxon>
        <taxon>Kitasatosporales</taxon>
        <taxon>Streptomycetaceae</taxon>
        <taxon>Streptomyces</taxon>
    </lineage>
</organism>
<protein>
    <submittedName>
        <fullName evidence="5">Oligosaccharide deacetylase</fullName>
    </submittedName>
</protein>
<sequence>MTADADQTTPGRRTVLRLAAALGATTAVGLFAVDRFASPDGTPPRAPAAASPTASPPAGPAAGPAPGAVPAAVPDGVAVPGAAGPQAAAGQAGAAGYRLQPMTAYTPPRFRRALPPVRVRPFLQVAPAGRTMVLTFDDGPDPRYTPAILDTLRRHRVRAMFFLCGEMADAHPDLVRRAAAEGHVLGNHSWSHPLIPSLRPSRIRGELGRTSEVVERLTGAAPLWYRAPFGAWNKHSFEIGAELGMEPLAWTVDTLDWTEPGADAIVGRVRAGAAPGVVVLSHDAGGDRSGTVAALDRYLPELLDSGYRLTVPRR</sequence>
<evidence type="ECO:0000256" key="2">
    <source>
        <dbReference type="ARBA" id="ARBA00022801"/>
    </source>
</evidence>
<dbReference type="PANTHER" id="PTHR10587">
    <property type="entry name" value="GLYCOSYL TRANSFERASE-RELATED"/>
    <property type="match status" value="1"/>
</dbReference>
<dbReference type="InterPro" id="IPR011330">
    <property type="entry name" value="Glyco_hydro/deAcase_b/a-brl"/>
</dbReference>
<dbReference type="InterPro" id="IPR002509">
    <property type="entry name" value="NODB_dom"/>
</dbReference>
<comment type="caution">
    <text evidence="5">The sequence shown here is derived from an EMBL/GenBank/DDBJ whole genome shotgun (WGS) entry which is preliminary data.</text>
</comment>
<evidence type="ECO:0000259" key="4">
    <source>
        <dbReference type="PROSITE" id="PS51677"/>
    </source>
</evidence>
<evidence type="ECO:0000313" key="6">
    <source>
        <dbReference type="Proteomes" id="UP000239322"/>
    </source>
</evidence>
<feature type="domain" description="NodB homology" evidence="4">
    <location>
        <begin position="130"/>
        <end position="310"/>
    </location>
</feature>
<dbReference type="Pfam" id="PF01522">
    <property type="entry name" value="Polysacc_deac_1"/>
    <property type="match status" value="1"/>
</dbReference>
<proteinExistence type="predicted"/>
<dbReference type="RefSeq" id="WP_105871820.1">
    <property type="nucleotide sequence ID" value="NZ_PVLV01000665.1"/>
</dbReference>
<dbReference type="GO" id="GO:0016810">
    <property type="term" value="F:hydrolase activity, acting on carbon-nitrogen (but not peptide) bonds"/>
    <property type="evidence" value="ECO:0007669"/>
    <property type="project" value="InterPro"/>
</dbReference>
<dbReference type="EMBL" id="PVLV01000665">
    <property type="protein sequence ID" value="PRH75808.1"/>
    <property type="molecule type" value="Genomic_DNA"/>
</dbReference>
<dbReference type="PROSITE" id="PS51677">
    <property type="entry name" value="NODB"/>
    <property type="match status" value="1"/>
</dbReference>
<feature type="region of interest" description="Disordered" evidence="3">
    <location>
        <begin position="40"/>
        <end position="67"/>
    </location>
</feature>
<dbReference type="PANTHER" id="PTHR10587:SF133">
    <property type="entry name" value="CHITIN DEACETYLASE 1-RELATED"/>
    <property type="match status" value="1"/>
</dbReference>
<reference evidence="5 6" key="1">
    <citation type="submission" date="2018-03" db="EMBL/GenBank/DDBJ databases">
        <title>Novel Streptomyces sp. from soil.</title>
        <authorList>
            <person name="Tan G.Y.A."/>
            <person name="Lee Z.Y."/>
        </authorList>
    </citation>
    <scope>NUCLEOTIDE SEQUENCE [LARGE SCALE GENOMIC DNA]</scope>
    <source>
        <strain evidence="5 6">ST5x</strain>
    </source>
</reference>
<evidence type="ECO:0000313" key="5">
    <source>
        <dbReference type="EMBL" id="PRH75808.1"/>
    </source>
</evidence>
<dbReference type="GO" id="GO:0005975">
    <property type="term" value="P:carbohydrate metabolic process"/>
    <property type="evidence" value="ECO:0007669"/>
    <property type="project" value="InterPro"/>
</dbReference>
<evidence type="ECO:0000256" key="3">
    <source>
        <dbReference type="SAM" id="MobiDB-lite"/>
    </source>
</evidence>
<dbReference type="SUPFAM" id="SSF88713">
    <property type="entry name" value="Glycoside hydrolase/deacetylase"/>
    <property type="match status" value="1"/>
</dbReference>
<evidence type="ECO:0000256" key="1">
    <source>
        <dbReference type="ARBA" id="ARBA00022723"/>
    </source>
</evidence>
<keyword evidence="2" id="KW-0378">Hydrolase</keyword>
<dbReference type="Gene3D" id="3.20.20.370">
    <property type="entry name" value="Glycoside hydrolase/deacetylase"/>
    <property type="match status" value="1"/>
</dbReference>